<name>A0ABN7UQ90_GIGMA</name>
<dbReference type="EMBL" id="CAJVQB010004430">
    <property type="protein sequence ID" value="CAG8635610.1"/>
    <property type="molecule type" value="Genomic_DNA"/>
</dbReference>
<dbReference type="Gene3D" id="3.40.50.1820">
    <property type="entry name" value="alpha/beta hydrolase"/>
    <property type="match status" value="1"/>
</dbReference>
<dbReference type="InterPro" id="IPR050300">
    <property type="entry name" value="GDXG_lipolytic_enzyme"/>
</dbReference>
<feature type="domain" description="Alpha/beta hydrolase fold-3" evidence="2">
    <location>
        <begin position="91"/>
        <end position="141"/>
    </location>
</feature>
<organism evidence="3 4">
    <name type="scientific">Gigaspora margarita</name>
    <dbReference type="NCBI Taxonomy" id="4874"/>
    <lineage>
        <taxon>Eukaryota</taxon>
        <taxon>Fungi</taxon>
        <taxon>Fungi incertae sedis</taxon>
        <taxon>Mucoromycota</taxon>
        <taxon>Glomeromycotina</taxon>
        <taxon>Glomeromycetes</taxon>
        <taxon>Diversisporales</taxon>
        <taxon>Gigasporaceae</taxon>
        <taxon>Gigaspora</taxon>
    </lineage>
</organism>
<gene>
    <name evidence="3" type="ORF">GMARGA_LOCUS8567</name>
</gene>
<dbReference type="InterPro" id="IPR029058">
    <property type="entry name" value="AB_hydrolase_fold"/>
</dbReference>
<evidence type="ECO:0000313" key="3">
    <source>
        <dbReference type="EMBL" id="CAG8635610.1"/>
    </source>
</evidence>
<evidence type="ECO:0000256" key="1">
    <source>
        <dbReference type="ARBA" id="ARBA00022801"/>
    </source>
</evidence>
<dbReference type="PANTHER" id="PTHR48081">
    <property type="entry name" value="AB HYDROLASE SUPERFAMILY PROTEIN C4A8.06C"/>
    <property type="match status" value="1"/>
</dbReference>
<keyword evidence="4" id="KW-1185">Reference proteome</keyword>
<dbReference type="Pfam" id="PF07859">
    <property type="entry name" value="Abhydrolase_3"/>
    <property type="match status" value="1"/>
</dbReference>
<accession>A0ABN7UQ90</accession>
<dbReference type="SUPFAM" id="SSF53474">
    <property type="entry name" value="alpha/beta-Hydrolases"/>
    <property type="match status" value="1"/>
</dbReference>
<dbReference type="InterPro" id="IPR013094">
    <property type="entry name" value="AB_hydrolase_3"/>
</dbReference>
<proteinExistence type="predicted"/>
<dbReference type="Proteomes" id="UP000789901">
    <property type="component" value="Unassembled WGS sequence"/>
</dbReference>
<protein>
    <submittedName>
        <fullName evidence="3">44239_t:CDS:1</fullName>
    </submittedName>
</protein>
<reference evidence="3 4" key="1">
    <citation type="submission" date="2021-06" db="EMBL/GenBank/DDBJ databases">
        <authorList>
            <person name="Kallberg Y."/>
            <person name="Tangrot J."/>
            <person name="Rosling A."/>
        </authorList>
    </citation>
    <scope>NUCLEOTIDE SEQUENCE [LARGE SCALE GENOMIC DNA]</scope>
    <source>
        <strain evidence="3 4">120-4 pot B 10/14</strain>
    </source>
</reference>
<evidence type="ECO:0000313" key="4">
    <source>
        <dbReference type="Proteomes" id="UP000789901"/>
    </source>
</evidence>
<evidence type="ECO:0000259" key="2">
    <source>
        <dbReference type="Pfam" id="PF07859"/>
    </source>
</evidence>
<dbReference type="PANTHER" id="PTHR48081:SF8">
    <property type="entry name" value="ALPHA_BETA HYDROLASE FOLD-3 DOMAIN-CONTAINING PROTEIN-RELATED"/>
    <property type="match status" value="1"/>
</dbReference>
<sequence>MSQYSLSSQYYETLKQLQKNIEAFDNMPLEEARKNQKNFISTISDNCIANEVKVDKKYVIKSKEYLVDKLKIYEDVINEKWQDLDNNGLYQFPAQLCDTLAAYLYLTNPGTEAGFELFNPKQIIFSGSSAGGGLAVAIALFQDLFYGYLYQYSNYLQSSMLSCWDPEIDKTGYLLAALSILRFKSLASEFHKWAKLLEEKIKQKKPKVSLMFAESLGNLLSILCQVGSGEKFLDSSILFSFRASDPNKFQVSKYATMNFVNSQFKKPTEVILEVYDKLFYCFQQNHTLNEYILDDANIKSLQGIHKTVTAIAISPNLKLENWIKNI</sequence>
<comment type="caution">
    <text evidence="3">The sequence shown here is derived from an EMBL/GenBank/DDBJ whole genome shotgun (WGS) entry which is preliminary data.</text>
</comment>
<keyword evidence="1" id="KW-0378">Hydrolase</keyword>